<evidence type="ECO:0000256" key="1">
    <source>
        <dbReference type="ARBA" id="ARBA00004123"/>
    </source>
</evidence>
<dbReference type="GO" id="GO:0005634">
    <property type="term" value="C:nucleus"/>
    <property type="evidence" value="ECO:0007669"/>
    <property type="project" value="UniProtKB-SubCell"/>
</dbReference>
<name>A0A1C7NGP3_9FUNG</name>
<dbReference type="InParanoid" id="A0A1C7NGP3"/>
<dbReference type="EMBL" id="LUGH01000289">
    <property type="protein sequence ID" value="OBZ86554.1"/>
    <property type="molecule type" value="Genomic_DNA"/>
</dbReference>
<dbReference type="InterPro" id="IPR050815">
    <property type="entry name" value="TF_fung"/>
</dbReference>
<evidence type="ECO:0000256" key="4">
    <source>
        <dbReference type="ARBA" id="ARBA00023163"/>
    </source>
</evidence>
<organism evidence="7 8">
    <name type="scientific">Choanephora cucurbitarum</name>
    <dbReference type="NCBI Taxonomy" id="101091"/>
    <lineage>
        <taxon>Eukaryota</taxon>
        <taxon>Fungi</taxon>
        <taxon>Fungi incertae sedis</taxon>
        <taxon>Mucoromycota</taxon>
        <taxon>Mucoromycotina</taxon>
        <taxon>Mucoromycetes</taxon>
        <taxon>Mucorales</taxon>
        <taxon>Mucorineae</taxon>
        <taxon>Choanephoraceae</taxon>
        <taxon>Choanephoroideae</taxon>
        <taxon>Choanephora</taxon>
    </lineage>
</organism>
<keyword evidence="3" id="KW-0805">Transcription regulation</keyword>
<keyword evidence="4" id="KW-0804">Transcription</keyword>
<evidence type="ECO:0000313" key="7">
    <source>
        <dbReference type="EMBL" id="OBZ86554.1"/>
    </source>
</evidence>
<gene>
    <name evidence="7" type="ORF">A0J61_05388</name>
</gene>
<dbReference type="GO" id="GO:0000981">
    <property type="term" value="F:DNA-binding transcription factor activity, RNA polymerase II-specific"/>
    <property type="evidence" value="ECO:0007669"/>
    <property type="project" value="InterPro"/>
</dbReference>
<keyword evidence="5" id="KW-0539">Nucleus</keyword>
<dbReference type="OrthoDB" id="2290221at2759"/>
<proteinExistence type="predicted"/>
<feature type="coiled-coil region" evidence="6">
    <location>
        <begin position="38"/>
        <end position="65"/>
    </location>
</feature>
<dbReference type="CDD" id="cd00067">
    <property type="entry name" value="GAL4"/>
    <property type="match status" value="1"/>
</dbReference>
<comment type="subcellular location">
    <subcellularLocation>
        <location evidence="1">Nucleus</location>
    </subcellularLocation>
</comment>
<keyword evidence="6" id="KW-0175">Coiled coil</keyword>
<dbReference type="CDD" id="cd12148">
    <property type="entry name" value="fungal_TF_MHR"/>
    <property type="match status" value="1"/>
</dbReference>
<comment type="caution">
    <text evidence="7">The sequence shown here is derived from an EMBL/GenBank/DDBJ whole genome shotgun (WGS) entry which is preliminary data.</text>
</comment>
<dbReference type="InterPro" id="IPR001138">
    <property type="entry name" value="Zn2Cys6_DnaBD"/>
</dbReference>
<sequence length="604" mass="70486">MLPCAACRKGRRKCVMTDGAKQCQRCERLQKLCLSGTLATEEQQVEFLETQIQQLNVAYDQLASLHAAVRSNNARMVQLIRNWKIKIEDGRFIIETNINNIHDLMSLASIPYLSPWSNLGTATEAKGSGLLFKFRSESKSNWTPFMIKLFTRSSQHASLTEPPLPKQQLFVKHCVDAFFSCHYFFRVLVHENSFRAKLDSLQDPLSDLTVLSICCYVCAIPCYHMSYDLTELRHRADTCYKKAKSMLLDQFDVHEKRLENAVSICLLAHYLHVTLRFSESRRLLDLAYQLCLDLEKDNKGHLKLFQTTHSSFPNENMDPEATDDPDQAVLVRVIYLIIYFRRLVNFFSSESSYYEPRLRLPKWKYLSDEKDQVKRTIRSQNWIISIFSHPFITCLWKEIHCVRIGRTCKLSFETIFRVEEVMMEWASIVPEEFRLSKDLNSYDLCSSAIESTIDVFKILLFTDFHMIQISIFSSLLQPSEEDLQIAQFVLHYAHEKSLQSCMHSLVASDALFFIIRVVHLLTLSSEEHISIQARELMKACYEQMHHLPFIHGLYLSTEESPMADILTLCKKEKPLNLDYYDTYTHPWFTLMYDMTRFTATHCYP</sequence>
<keyword evidence="8" id="KW-1185">Reference proteome</keyword>
<accession>A0A1C7NGP3</accession>
<evidence type="ECO:0000256" key="5">
    <source>
        <dbReference type="ARBA" id="ARBA00023242"/>
    </source>
</evidence>
<reference evidence="7 8" key="1">
    <citation type="submission" date="2016-03" db="EMBL/GenBank/DDBJ databases">
        <title>Choanephora cucurbitarum.</title>
        <authorList>
            <person name="Min B."/>
            <person name="Park H."/>
            <person name="Park J.-H."/>
            <person name="Shin H.-D."/>
            <person name="Choi I.-G."/>
        </authorList>
    </citation>
    <scope>NUCLEOTIDE SEQUENCE [LARGE SCALE GENOMIC DNA]</scope>
    <source>
        <strain evidence="7 8">KUS-F28377</strain>
    </source>
</reference>
<evidence type="ECO:0000256" key="6">
    <source>
        <dbReference type="SAM" id="Coils"/>
    </source>
</evidence>
<dbReference type="Proteomes" id="UP000093000">
    <property type="component" value="Unassembled WGS sequence"/>
</dbReference>
<evidence type="ECO:0000256" key="2">
    <source>
        <dbReference type="ARBA" id="ARBA00022723"/>
    </source>
</evidence>
<dbReference type="AlphaFoldDB" id="A0A1C7NGP3"/>
<evidence type="ECO:0000313" key="8">
    <source>
        <dbReference type="Proteomes" id="UP000093000"/>
    </source>
</evidence>
<dbReference type="PANTHER" id="PTHR47338:SF5">
    <property type="entry name" value="ZN(II)2CYS6 TRANSCRIPTION FACTOR (EUROFUNG)"/>
    <property type="match status" value="1"/>
</dbReference>
<dbReference type="STRING" id="101091.A0A1C7NGP3"/>
<keyword evidence="2" id="KW-0479">Metal-binding</keyword>
<protein>
    <recommendedName>
        <fullName evidence="9">Zn(2)-C6 fungal-type domain-containing protein</fullName>
    </recommendedName>
</protein>
<evidence type="ECO:0000256" key="3">
    <source>
        <dbReference type="ARBA" id="ARBA00023015"/>
    </source>
</evidence>
<dbReference type="PANTHER" id="PTHR47338">
    <property type="entry name" value="ZN(II)2CYS6 TRANSCRIPTION FACTOR (EUROFUNG)-RELATED"/>
    <property type="match status" value="1"/>
</dbReference>
<evidence type="ECO:0008006" key="9">
    <source>
        <dbReference type="Google" id="ProtNLM"/>
    </source>
</evidence>
<dbReference type="GO" id="GO:0008270">
    <property type="term" value="F:zinc ion binding"/>
    <property type="evidence" value="ECO:0007669"/>
    <property type="project" value="InterPro"/>
</dbReference>